<dbReference type="GO" id="GO:0000166">
    <property type="term" value="F:nucleotide binding"/>
    <property type="evidence" value="ECO:0007669"/>
    <property type="project" value="InterPro"/>
</dbReference>
<comment type="caution">
    <text evidence="3">The sequence shown here is derived from an EMBL/GenBank/DDBJ whole genome shotgun (WGS) entry which is preliminary data.</text>
</comment>
<evidence type="ECO:0000313" key="3">
    <source>
        <dbReference type="EMBL" id="TLQ41878.1"/>
    </source>
</evidence>
<dbReference type="PANTHER" id="PTHR43054:SF1">
    <property type="entry name" value="SCYLLO-INOSITOL 2-DEHYDROGENASE (NADP(+)) IOLU"/>
    <property type="match status" value="1"/>
</dbReference>
<dbReference type="Gene3D" id="3.30.360.10">
    <property type="entry name" value="Dihydrodipicolinate Reductase, domain 2"/>
    <property type="match status" value="1"/>
</dbReference>
<reference evidence="3 4" key="1">
    <citation type="submission" date="2019-05" db="EMBL/GenBank/DDBJ databases">
        <title>The metagenome of a microbial culture collection derived from dairy environment covers the genomic content of the human microbiome.</title>
        <authorList>
            <person name="Roder T."/>
            <person name="Wuthrich D."/>
            <person name="Sattari Z."/>
            <person name="Von Ah U."/>
            <person name="Bar C."/>
            <person name="Ronchi F."/>
            <person name="Macpherson A.J."/>
            <person name="Ganal-Vonarburg S.C."/>
            <person name="Bruggmann R."/>
            <person name="Vergeres G."/>
        </authorList>
    </citation>
    <scope>NUCLEOTIDE SEQUENCE [LARGE SCALE GENOMIC DNA]</scope>
    <source>
        <strain evidence="3 4">FAM 24227</strain>
    </source>
</reference>
<dbReference type="Gene3D" id="3.40.50.720">
    <property type="entry name" value="NAD(P)-binding Rossmann-like Domain"/>
    <property type="match status" value="1"/>
</dbReference>
<dbReference type="OrthoDB" id="9815825at2"/>
<dbReference type="PANTHER" id="PTHR43054">
    <property type="match status" value="1"/>
</dbReference>
<dbReference type="AlphaFoldDB" id="A0A5R9DW61"/>
<dbReference type="EMBL" id="VBSP01000009">
    <property type="protein sequence ID" value="TLQ41878.1"/>
    <property type="molecule type" value="Genomic_DNA"/>
</dbReference>
<evidence type="ECO:0000259" key="1">
    <source>
        <dbReference type="Pfam" id="PF01408"/>
    </source>
</evidence>
<dbReference type="Proteomes" id="UP000306420">
    <property type="component" value="Unassembled WGS sequence"/>
</dbReference>
<proteinExistence type="predicted"/>
<dbReference type="InterPro" id="IPR055170">
    <property type="entry name" value="GFO_IDH_MocA-like_dom"/>
</dbReference>
<gene>
    <name evidence="3" type="ORF">FEZ33_04150</name>
</gene>
<accession>A0A5R9DW61</accession>
<dbReference type="InterPro" id="IPR036291">
    <property type="entry name" value="NAD(P)-bd_dom_sf"/>
</dbReference>
<evidence type="ECO:0000259" key="2">
    <source>
        <dbReference type="Pfam" id="PF22725"/>
    </source>
</evidence>
<dbReference type="SUPFAM" id="SSF55347">
    <property type="entry name" value="Glyceraldehyde-3-phosphate dehydrogenase-like, C-terminal domain"/>
    <property type="match status" value="1"/>
</dbReference>
<sequence length="325" mass="36526">MNLAIFGAGKIVQEFLDMVKDIPEINLKALLSSERSLDKNKDLIATYNIDGVYTDENEILKLTDVDTVYVALPNHLHYEFSKKALEAGKHVICEKPFTLTLKELEELEAIALEKDLILIEAITNQYFANFAQLKEDLNAVGDLKIIECNYSQYSSRYDAFKEGTILPAFNPKMGGGSLMDINIYNIHLVVGLLGKPNRVEYYANIEREIDTSGILVMEYDQTKVVCIGSKDTSAPIKSTIQGTDGSLIINGPTNTLESYTKIIGKDTEEVIDLKVHPHRMYEEFIAFNRIIKEHDMDTVREKLTHSKIVMEVAEKALEDAGIKLG</sequence>
<dbReference type="Pfam" id="PF22725">
    <property type="entry name" value="GFO_IDH_MocA_C3"/>
    <property type="match status" value="1"/>
</dbReference>
<organism evidence="3 4">
    <name type="scientific">Ruoffia tabacinasalis</name>
    <dbReference type="NCBI Taxonomy" id="87458"/>
    <lineage>
        <taxon>Bacteria</taxon>
        <taxon>Bacillati</taxon>
        <taxon>Bacillota</taxon>
        <taxon>Bacilli</taxon>
        <taxon>Lactobacillales</taxon>
        <taxon>Aerococcaceae</taxon>
        <taxon>Ruoffia</taxon>
    </lineage>
</organism>
<dbReference type="SUPFAM" id="SSF51735">
    <property type="entry name" value="NAD(P)-binding Rossmann-fold domains"/>
    <property type="match status" value="1"/>
</dbReference>
<dbReference type="Pfam" id="PF01408">
    <property type="entry name" value="GFO_IDH_MocA"/>
    <property type="match status" value="1"/>
</dbReference>
<dbReference type="RefSeq" id="WP_138404136.1">
    <property type="nucleotide sequence ID" value="NZ_VBSP01000009.1"/>
</dbReference>
<name>A0A5R9DW61_9LACT</name>
<feature type="domain" description="GFO/IDH/MocA-like oxidoreductase" evidence="2">
    <location>
        <begin position="138"/>
        <end position="247"/>
    </location>
</feature>
<protein>
    <submittedName>
        <fullName evidence="3">Gfo/Idh/MocA family oxidoreductase</fullName>
    </submittedName>
</protein>
<evidence type="ECO:0000313" key="4">
    <source>
        <dbReference type="Proteomes" id="UP000306420"/>
    </source>
</evidence>
<feature type="domain" description="Gfo/Idh/MocA-like oxidoreductase N-terminal" evidence="1">
    <location>
        <begin position="2"/>
        <end position="119"/>
    </location>
</feature>
<dbReference type="InterPro" id="IPR000683">
    <property type="entry name" value="Gfo/Idh/MocA-like_OxRdtase_N"/>
</dbReference>